<name>A0AAX2JD66_9FUSO</name>
<dbReference type="GO" id="GO:0005524">
    <property type="term" value="F:ATP binding"/>
    <property type="evidence" value="ECO:0007669"/>
    <property type="project" value="UniProtKB-KW"/>
</dbReference>
<evidence type="ECO:0000256" key="3">
    <source>
        <dbReference type="ARBA" id="ARBA00022475"/>
    </source>
</evidence>
<dbReference type="Pfam" id="PF00005">
    <property type="entry name" value="ABC_tran"/>
    <property type="match status" value="1"/>
</dbReference>
<evidence type="ECO:0000256" key="9">
    <source>
        <dbReference type="ARBA" id="ARBA00023136"/>
    </source>
</evidence>
<keyword evidence="2" id="KW-0813">Transport</keyword>
<dbReference type="Proteomes" id="UP000249008">
    <property type="component" value="Chromosome 1"/>
</dbReference>
<evidence type="ECO:0000256" key="7">
    <source>
        <dbReference type="ARBA" id="ARBA00023004"/>
    </source>
</evidence>
<feature type="domain" description="ABC transporter" evidence="10">
    <location>
        <begin position="4"/>
        <end position="240"/>
    </location>
</feature>
<dbReference type="FunFam" id="3.40.50.300:FF:000134">
    <property type="entry name" value="Iron-enterobactin ABC transporter ATP-binding protein"/>
    <property type="match status" value="1"/>
</dbReference>
<evidence type="ECO:0000313" key="11">
    <source>
        <dbReference type="EMBL" id="SQJ04014.1"/>
    </source>
</evidence>
<evidence type="ECO:0000256" key="8">
    <source>
        <dbReference type="ARBA" id="ARBA00023065"/>
    </source>
</evidence>
<keyword evidence="6 11" id="KW-0067">ATP-binding</keyword>
<keyword evidence="5" id="KW-0547">Nucleotide-binding</keyword>
<keyword evidence="8" id="KW-0406">Ion transport</keyword>
<evidence type="ECO:0000256" key="2">
    <source>
        <dbReference type="ARBA" id="ARBA00022448"/>
    </source>
</evidence>
<keyword evidence="7" id="KW-0408">Iron</keyword>
<dbReference type="InterPro" id="IPR027417">
    <property type="entry name" value="P-loop_NTPase"/>
</dbReference>
<dbReference type="InterPro" id="IPR051535">
    <property type="entry name" value="Siderophore_ABC-ATPase"/>
</dbReference>
<dbReference type="PANTHER" id="PTHR42771:SF4">
    <property type="entry name" value="IRON(3+)-HYDROXAMATE IMPORT ATP-BINDING PROTEIN FHUC"/>
    <property type="match status" value="1"/>
</dbReference>
<dbReference type="GO" id="GO:0005886">
    <property type="term" value="C:plasma membrane"/>
    <property type="evidence" value="ECO:0007669"/>
    <property type="project" value="UniProtKB-SubCell"/>
</dbReference>
<dbReference type="Gene3D" id="3.40.50.300">
    <property type="entry name" value="P-loop containing nucleotide triphosphate hydrolases"/>
    <property type="match status" value="1"/>
</dbReference>
<comment type="subcellular location">
    <subcellularLocation>
        <location evidence="1">Cell membrane</location>
        <topology evidence="1">Peripheral membrane protein</topology>
    </subcellularLocation>
</comment>
<dbReference type="EMBL" id="LS483487">
    <property type="protein sequence ID" value="SQJ04014.1"/>
    <property type="molecule type" value="Genomic_DNA"/>
</dbReference>
<dbReference type="SMART" id="SM00382">
    <property type="entry name" value="AAA"/>
    <property type="match status" value="1"/>
</dbReference>
<keyword evidence="3" id="KW-1003">Cell membrane</keyword>
<evidence type="ECO:0000256" key="5">
    <source>
        <dbReference type="ARBA" id="ARBA00022741"/>
    </source>
</evidence>
<dbReference type="InterPro" id="IPR017871">
    <property type="entry name" value="ABC_transporter-like_CS"/>
</dbReference>
<dbReference type="SUPFAM" id="SSF52540">
    <property type="entry name" value="P-loop containing nucleoside triphosphate hydrolases"/>
    <property type="match status" value="1"/>
</dbReference>
<sequence length="259" mass="29725">METIKGHNIELAYGEKVIIHDLNIEITKGEVVSIIGTNGCGKSTLLKAISRVLPCKNGNIYLDGEEISNIKNKEFAKKLAFVSQNNEIPDDITVYDFIMYGRVPHKKWYEVYNQEDKDIVDWAITMCKLDKFRERKVMSLSGGERQKVWIAMVLAQKTGILLLDEPTTYLDICHQFEIMELVRELNQNLGITIIMVLHDLNQAAQYSNRIIVLKDGKKYKEGKSLEVLTPQLIREVYRVESSIEIEDGVPYFRLKGIVK</sequence>
<evidence type="ECO:0000256" key="4">
    <source>
        <dbReference type="ARBA" id="ARBA00022496"/>
    </source>
</evidence>
<evidence type="ECO:0000256" key="6">
    <source>
        <dbReference type="ARBA" id="ARBA00022840"/>
    </source>
</evidence>
<dbReference type="RefSeq" id="WP_005980149.1">
    <property type="nucleotide sequence ID" value="NZ_CABKNW010000004.1"/>
</dbReference>
<reference evidence="11 12" key="1">
    <citation type="submission" date="2018-06" db="EMBL/GenBank/DDBJ databases">
        <authorList>
            <consortium name="Pathogen Informatics"/>
            <person name="Doyle S."/>
        </authorList>
    </citation>
    <scope>NUCLEOTIDE SEQUENCE [LARGE SCALE GENOMIC DNA]</scope>
    <source>
        <strain evidence="11 12">NCTC12112</strain>
    </source>
</reference>
<proteinExistence type="predicted"/>
<evidence type="ECO:0000259" key="10">
    <source>
        <dbReference type="PROSITE" id="PS50893"/>
    </source>
</evidence>
<dbReference type="GeneID" id="78456322"/>
<dbReference type="CDD" id="cd03214">
    <property type="entry name" value="ABC_Iron-Siderophores_B12_Hemin"/>
    <property type="match status" value="1"/>
</dbReference>
<dbReference type="AlphaFoldDB" id="A0AAX2JD66"/>
<accession>A0AAX2JD66</accession>
<organism evidence="11 12">
    <name type="scientific">Fusobacterium ulcerans</name>
    <dbReference type="NCBI Taxonomy" id="861"/>
    <lineage>
        <taxon>Bacteria</taxon>
        <taxon>Fusobacteriati</taxon>
        <taxon>Fusobacteriota</taxon>
        <taxon>Fusobacteriia</taxon>
        <taxon>Fusobacteriales</taxon>
        <taxon>Fusobacteriaceae</taxon>
        <taxon>Fusobacterium</taxon>
    </lineage>
</organism>
<gene>
    <name evidence="11" type="primary">yusV_4</name>
    <name evidence="11" type="ORF">NCTC12112_01782</name>
</gene>
<evidence type="ECO:0000313" key="12">
    <source>
        <dbReference type="Proteomes" id="UP000249008"/>
    </source>
</evidence>
<dbReference type="GO" id="GO:0016887">
    <property type="term" value="F:ATP hydrolysis activity"/>
    <property type="evidence" value="ECO:0007669"/>
    <property type="project" value="InterPro"/>
</dbReference>
<dbReference type="PROSITE" id="PS00211">
    <property type="entry name" value="ABC_TRANSPORTER_1"/>
    <property type="match status" value="1"/>
</dbReference>
<dbReference type="InterPro" id="IPR003439">
    <property type="entry name" value="ABC_transporter-like_ATP-bd"/>
</dbReference>
<dbReference type="InterPro" id="IPR003593">
    <property type="entry name" value="AAA+_ATPase"/>
</dbReference>
<dbReference type="KEGG" id="ful:C4N20_15955"/>
<protein>
    <submittedName>
        <fullName evidence="11">Probable siderophore transport system ATP-binding protein YusV</fullName>
    </submittedName>
</protein>
<dbReference type="GO" id="GO:0006826">
    <property type="term" value="P:iron ion transport"/>
    <property type="evidence" value="ECO:0007669"/>
    <property type="project" value="UniProtKB-KW"/>
</dbReference>
<evidence type="ECO:0000256" key="1">
    <source>
        <dbReference type="ARBA" id="ARBA00004202"/>
    </source>
</evidence>
<keyword evidence="4" id="KW-0410">Iron transport</keyword>
<dbReference type="PROSITE" id="PS50893">
    <property type="entry name" value="ABC_TRANSPORTER_2"/>
    <property type="match status" value="1"/>
</dbReference>
<dbReference type="PANTHER" id="PTHR42771">
    <property type="entry name" value="IRON(3+)-HYDROXAMATE IMPORT ATP-BINDING PROTEIN FHUC"/>
    <property type="match status" value="1"/>
</dbReference>
<keyword evidence="9" id="KW-0472">Membrane</keyword>